<dbReference type="GO" id="GO:0007099">
    <property type="term" value="P:centriole replication"/>
    <property type="evidence" value="ECO:0007669"/>
    <property type="project" value="InterPro"/>
</dbReference>
<evidence type="ECO:0000313" key="2">
    <source>
        <dbReference type="EnsemblMetazoa" id="KAF7492241.1"/>
    </source>
</evidence>
<evidence type="ECO:0000313" key="3">
    <source>
        <dbReference type="Proteomes" id="UP000070412"/>
    </source>
</evidence>
<dbReference type="Proteomes" id="UP000070412">
    <property type="component" value="Unassembled WGS sequence"/>
</dbReference>
<dbReference type="EnsemblMetazoa" id="SSS_5389s_mrna">
    <property type="protein sequence ID" value="KAF7492241.1"/>
    <property type="gene ID" value="SSS_5389"/>
</dbReference>
<name>A0A834VCY7_SARSC</name>
<dbReference type="InterPro" id="IPR033207">
    <property type="entry name" value="CCP110"/>
</dbReference>
<accession>A0A834VCY7</accession>
<dbReference type="PANTHER" id="PTHR13594:SF1">
    <property type="entry name" value="CENTRIOLAR COILED-COIL PROTEIN OF 110 KDA"/>
    <property type="match status" value="1"/>
</dbReference>
<proteinExistence type="predicted"/>
<sequence>MDLYYSELSSDNSINSSINASYSSYRTPMNSPDKFLNANDDVQEIDDCVVEDDDTIRNEDFSSFCSSFSHRLDQTYHSGLSKDFQFINKQKSLNGSINSEFLSQPQSASDLKDSFFPEHNDKGLVDRDLISRLKLIMQSIKLIESECSKVKLYEDQLRESFKKIQNFRENLFKENNSMLKLLSEIIYLVQDRSLISSSSEIISLVNGGSLSKCLDSNRIVSSDQDSILKSLIEFSRSNQPIHQIEDFPEMTKEIKEKLHRLPALVRGYLVRKLMRTNKVSNLKRTIKDTSTILVNFKKNLTNDDGCLKLTLQDVLFHRRLCVQLEKACQDFYAIFFDFPISKQMQMIANHRQSKRNQMSMPFH</sequence>
<dbReference type="GO" id="GO:0032465">
    <property type="term" value="P:regulation of cytokinesis"/>
    <property type="evidence" value="ECO:0007669"/>
    <property type="project" value="InterPro"/>
</dbReference>
<dbReference type="PANTHER" id="PTHR13594">
    <property type="entry name" value="CENTRIOLAR COILED-COIL PROTEIN OF 110 KDA"/>
    <property type="match status" value="1"/>
</dbReference>
<reference evidence="1" key="2">
    <citation type="submission" date="2020-01" db="EMBL/GenBank/DDBJ databases">
        <authorList>
            <person name="Korhonen P.K.K."/>
            <person name="Guangxu M.G."/>
            <person name="Wang T.W."/>
            <person name="Stroehlein A.J.S."/>
            <person name="Young N.D."/>
            <person name="Ang C.-S.A."/>
            <person name="Fernando D.W.F."/>
            <person name="Lu H.L."/>
            <person name="Taylor S.T."/>
            <person name="Ehtesham M.E.M."/>
            <person name="Najaraj S.H.N."/>
            <person name="Harsha G.H.G."/>
            <person name="Madugundu A.M."/>
            <person name="Renuse S.R."/>
            <person name="Holt D.H."/>
            <person name="Pandey A.P."/>
            <person name="Papenfuss A.P."/>
            <person name="Gasser R.B.G."/>
            <person name="Fischer K.F."/>
        </authorList>
    </citation>
    <scope>NUCLEOTIDE SEQUENCE</scope>
    <source>
        <strain evidence="1">SSS_KF_BRIS2020</strain>
    </source>
</reference>
<dbReference type="EMBL" id="WVUK01000056">
    <property type="protein sequence ID" value="KAF7492241.1"/>
    <property type="molecule type" value="Genomic_DNA"/>
</dbReference>
<dbReference type="GO" id="GO:0032053">
    <property type="term" value="P:ciliary basal body organization"/>
    <property type="evidence" value="ECO:0007669"/>
    <property type="project" value="TreeGrafter"/>
</dbReference>
<gene>
    <name evidence="1" type="ORF">SSS_5389</name>
</gene>
<dbReference type="GO" id="GO:0005814">
    <property type="term" value="C:centriole"/>
    <property type="evidence" value="ECO:0007669"/>
    <property type="project" value="InterPro"/>
</dbReference>
<reference evidence="2" key="3">
    <citation type="submission" date="2022-06" db="UniProtKB">
        <authorList>
            <consortium name="EnsemblMetazoa"/>
        </authorList>
    </citation>
    <scope>IDENTIFICATION</scope>
</reference>
<evidence type="ECO:0000313" key="1">
    <source>
        <dbReference type="EMBL" id="KAF7492241.1"/>
    </source>
</evidence>
<dbReference type="OrthoDB" id="10028852at2759"/>
<dbReference type="GO" id="GO:1903723">
    <property type="term" value="P:negative regulation of centriole elongation"/>
    <property type="evidence" value="ECO:0007669"/>
    <property type="project" value="TreeGrafter"/>
</dbReference>
<organism evidence="1">
    <name type="scientific">Sarcoptes scabiei</name>
    <name type="common">Itch mite</name>
    <name type="synonym">Acarus scabiei</name>
    <dbReference type="NCBI Taxonomy" id="52283"/>
    <lineage>
        <taxon>Eukaryota</taxon>
        <taxon>Metazoa</taxon>
        <taxon>Ecdysozoa</taxon>
        <taxon>Arthropoda</taxon>
        <taxon>Chelicerata</taxon>
        <taxon>Arachnida</taxon>
        <taxon>Acari</taxon>
        <taxon>Acariformes</taxon>
        <taxon>Sarcoptiformes</taxon>
        <taxon>Astigmata</taxon>
        <taxon>Psoroptidia</taxon>
        <taxon>Sarcoptoidea</taxon>
        <taxon>Sarcoptidae</taxon>
        <taxon>Sarcoptinae</taxon>
        <taxon>Sarcoptes</taxon>
    </lineage>
</organism>
<dbReference type="AlphaFoldDB" id="A0A834VCY7"/>
<reference evidence="3" key="1">
    <citation type="journal article" date="2020" name="PLoS Negl. Trop. Dis.">
        <title>High-quality nuclear genome for Sarcoptes scabiei-A critical resource for a neglected parasite.</title>
        <authorList>
            <person name="Korhonen P.K."/>
            <person name="Gasser R.B."/>
            <person name="Ma G."/>
            <person name="Wang T."/>
            <person name="Stroehlein A.J."/>
            <person name="Young N.D."/>
            <person name="Ang C.S."/>
            <person name="Fernando D.D."/>
            <person name="Lu H.C."/>
            <person name="Taylor S."/>
            <person name="Reynolds S.L."/>
            <person name="Mofiz E."/>
            <person name="Najaraj S.H."/>
            <person name="Gowda H."/>
            <person name="Madugundu A."/>
            <person name="Renuse S."/>
            <person name="Holt D."/>
            <person name="Pandey A."/>
            <person name="Papenfuss A.T."/>
            <person name="Fischer K."/>
        </authorList>
    </citation>
    <scope>NUCLEOTIDE SEQUENCE [LARGE SCALE GENOMIC DNA]</scope>
</reference>
<keyword evidence="3" id="KW-1185">Reference proteome</keyword>
<protein>
    <submittedName>
        <fullName evidence="1">Centriolar coiled-coil protein</fullName>
    </submittedName>
</protein>
<dbReference type="PROSITE" id="PS50096">
    <property type="entry name" value="IQ"/>
    <property type="match status" value="1"/>
</dbReference>